<evidence type="ECO:0000313" key="3">
    <source>
        <dbReference type="EMBL" id="MDT0677019.1"/>
    </source>
</evidence>
<dbReference type="InterPro" id="IPR008278">
    <property type="entry name" value="4-PPantetheinyl_Trfase_dom"/>
</dbReference>
<protein>
    <submittedName>
        <fullName evidence="3">4'-phosphopantetheinyl transferase superfamily protein</fullName>
    </submittedName>
</protein>
<gene>
    <name evidence="3" type="ORF">RM539_10540</name>
</gene>
<proteinExistence type="predicted"/>
<evidence type="ECO:0000313" key="4">
    <source>
        <dbReference type="Proteomes" id="UP001262582"/>
    </source>
</evidence>
<dbReference type="InterPro" id="IPR037143">
    <property type="entry name" value="4-PPantetheinyl_Trfase_dom_sf"/>
</dbReference>
<dbReference type="EMBL" id="JAVRHK010000006">
    <property type="protein sequence ID" value="MDT0677019.1"/>
    <property type="molecule type" value="Genomic_DNA"/>
</dbReference>
<name>A0ABU3D690_9FLAO</name>
<sequence length="190" mass="22355">MIGNDIVDLRLAALESNIYRPRLQGKIFSEEEQEVIRRAKNQENQFWLFWAMKEAAYKAHQRRFGLRRKFNPKIFECVFTSLEKSTLQYSVFVEGYEYFIRSQISAEFIHCFALSPAVKENKIQFFNKKVNLRKRLISAVAKHFNLPVEEVKIYKDNYSIPQLIQGIQSINIPFSLSHHGRFSAIVFAVN</sequence>
<dbReference type="SUPFAM" id="SSF56214">
    <property type="entry name" value="4'-phosphopantetheinyl transferase"/>
    <property type="match status" value="1"/>
</dbReference>
<dbReference type="Pfam" id="PF01648">
    <property type="entry name" value="ACPS"/>
    <property type="match status" value="1"/>
</dbReference>
<dbReference type="GO" id="GO:0016740">
    <property type="term" value="F:transferase activity"/>
    <property type="evidence" value="ECO:0007669"/>
    <property type="project" value="UniProtKB-KW"/>
</dbReference>
<dbReference type="RefSeq" id="WP_311503363.1">
    <property type="nucleotide sequence ID" value="NZ_JAVRHK010000006.1"/>
</dbReference>
<feature type="domain" description="4'-phosphopantetheinyl transferase" evidence="2">
    <location>
        <begin position="2"/>
        <end position="91"/>
    </location>
</feature>
<evidence type="ECO:0000259" key="2">
    <source>
        <dbReference type="Pfam" id="PF01648"/>
    </source>
</evidence>
<organism evidence="3 4">
    <name type="scientific">Autumnicola musiva</name>
    <dbReference type="NCBI Taxonomy" id="3075589"/>
    <lineage>
        <taxon>Bacteria</taxon>
        <taxon>Pseudomonadati</taxon>
        <taxon>Bacteroidota</taxon>
        <taxon>Flavobacteriia</taxon>
        <taxon>Flavobacteriales</taxon>
        <taxon>Flavobacteriaceae</taxon>
        <taxon>Autumnicola</taxon>
    </lineage>
</organism>
<dbReference type="Proteomes" id="UP001262582">
    <property type="component" value="Unassembled WGS sequence"/>
</dbReference>
<accession>A0ABU3D690</accession>
<evidence type="ECO:0000256" key="1">
    <source>
        <dbReference type="ARBA" id="ARBA00022679"/>
    </source>
</evidence>
<dbReference type="Gene3D" id="3.90.470.20">
    <property type="entry name" value="4'-phosphopantetheinyl transferase domain"/>
    <property type="match status" value="1"/>
</dbReference>
<keyword evidence="1 3" id="KW-0808">Transferase</keyword>
<comment type="caution">
    <text evidence="3">The sequence shown here is derived from an EMBL/GenBank/DDBJ whole genome shotgun (WGS) entry which is preliminary data.</text>
</comment>
<keyword evidence="4" id="KW-1185">Reference proteome</keyword>
<reference evidence="3 4" key="1">
    <citation type="submission" date="2023-09" db="EMBL/GenBank/DDBJ databases">
        <authorList>
            <person name="Rey-Velasco X."/>
        </authorList>
    </citation>
    <scope>NUCLEOTIDE SEQUENCE [LARGE SCALE GENOMIC DNA]</scope>
    <source>
        <strain evidence="3 4">F117</strain>
    </source>
</reference>